<dbReference type="Proteomes" id="UP000070355">
    <property type="component" value="Unassembled WGS sequence"/>
</dbReference>
<gene>
    <name evidence="1" type="ORF">HMPREF3186_01478</name>
</gene>
<evidence type="ECO:0000313" key="2">
    <source>
        <dbReference type="Proteomes" id="UP000070355"/>
    </source>
</evidence>
<comment type="caution">
    <text evidence="1">The sequence shown here is derived from an EMBL/GenBank/DDBJ whole genome shotgun (WGS) entry which is preliminary data.</text>
</comment>
<dbReference type="PATRIC" id="fig|1379.3.peg.1464"/>
<sequence length="164" mass="18948">MSESKIVLTIDDNLRNDAEDLFFSLGLNLETAISMFLTKAVNEGGIPFEVKQTKFVESPDFISSHFTIKSAVYEINEYIKDRFNEEPSFYLACENRGLTDDEASKLFILFSNNTEEIDQEEFTEKNIDNLVELSTIAFPALRRLSDEQLRDIVNAYITNYYLIR</sequence>
<dbReference type="AlphaFoldDB" id="A0A133ZSA3"/>
<accession>A0A133ZSA3</accession>
<dbReference type="RefSeq" id="WP_060914560.1">
    <property type="nucleotide sequence ID" value="NZ_KQ959982.1"/>
</dbReference>
<dbReference type="InterPro" id="IPR013321">
    <property type="entry name" value="Arc_rbn_hlx_hlx"/>
</dbReference>
<dbReference type="NCBIfam" id="TIGR02384">
    <property type="entry name" value="RelB_DinJ"/>
    <property type="match status" value="1"/>
</dbReference>
<protein>
    <submittedName>
        <fullName evidence="1">Addiction module antitoxin, RelB/DinJ family</fullName>
    </submittedName>
</protein>
<evidence type="ECO:0000313" key="1">
    <source>
        <dbReference type="EMBL" id="KXB58296.1"/>
    </source>
</evidence>
<proteinExistence type="predicted"/>
<name>A0A133ZSA3_9BACL</name>
<dbReference type="EMBL" id="LSDC01000100">
    <property type="protein sequence ID" value="KXB58296.1"/>
    <property type="molecule type" value="Genomic_DNA"/>
</dbReference>
<dbReference type="Gene3D" id="1.10.1220.10">
    <property type="entry name" value="Met repressor-like"/>
    <property type="match status" value="1"/>
</dbReference>
<organism evidence="1 2">
    <name type="scientific">Gemella haemolysans</name>
    <dbReference type="NCBI Taxonomy" id="1379"/>
    <lineage>
        <taxon>Bacteria</taxon>
        <taxon>Bacillati</taxon>
        <taxon>Bacillota</taxon>
        <taxon>Bacilli</taxon>
        <taxon>Bacillales</taxon>
        <taxon>Gemellaceae</taxon>
        <taxon>Gemella</taxon>
    </lineage>
</organism>
<dbReference type="InterPro" id="IPR007337">
    <property type="entry name" value="RelB/DinJ"/>
</dbReference>
<reference evidence="2" key="1">
    <citation type="submission" date="2016-01" db="EMBL/GenBank/DDBJ databases">
        <authorList>
            <person name="Mitreva M."/>
            <person name="Pepin K.H."/>
            <person name="Mihindukulasuriya K.A."/>
            <person name="Fulton R."/>
            <person name="Fronick C."/>
            <person name="O'Laughlin M."/>
            <person name="Miner T."/>
            <person name="Herter B."/>
            <person name="Rosa B.A."/>
            <person name="Cordes M."/>
            <person name="Tomlinson C."/>
            <person name="Wollam A."/>
            <person name="Palsikar V.B."/>
            <person name="Mardis E.R."/>
            <person name="Wilson R.K."/>
        </authorList>
    </citation>
    <scope>NUCLEOTIDE SEQUENCE [LARGE SCALE GENOMIC DNA]</scope>
    <source>
        <strain evidence="2">DNF01167</strain>
    </source>
</reference>
<dbReference type="Pfam" id="PF04221">
    <property type="entry name" value="RelB"/>
    <property type="match status" value="1"/>
</dbReference>
<dbReference type="STRING" id="1379.HMPREF3186_01478"/>
<dbReference type="OrthoDB" id="9804867at2"/>
<dbReference type="GO" id="GO:0006355">
    <property type="term" value="P:regulation of DNA-templated transcription"/>
    <property type="evidence" value="ECO:0007669"/>
    <property type="project" value="InterPro"/>
</dbReference>